<comment type="caution">
    <text evidence="1">The sequence shown here is derived from an EMBL/GenBank/DDBJ whole genome shotgun (WGS) entry which is preliminary data.</text>
</comment>
<keyword evidence="2" id="KW-1185">Reference proteome</keyword>
<proteinExistence type="predicted"/>
<accession>A0ABW0AYM2</accession>
<keyword evidence="1" id="KW-0560">Oxidoreductase</keyword>
<dbReference type="Gene3D" id="2.60.120.620">
    <property type="entry name" value="q2cbj1_9rhob like domain"/>
    <property type="match status" value="1"/>
</dbReference>
<dbReference type="RefSeq" id="WP_065849117.1">
    <property type="nucleotide sequence ID" value="NZ_JBHSKI010000001.1"/>
</dbReference>
<evidence type="ECO:0000313" key="2">
    <source>
        <dbReference type="Proteomes" id="UP001596208"/>
    </source>
</evidence>
<dbReference type="InterPro" id="IPR018724">
    <property type="entry name" value="2OG-Fe_dioxygenase"/>
</dbReference>
<organism evidence="1 2">
    <name type="scientific">Streptomyces mutomycini</name>
    <dbReference type="NCBI Taxonomy" id="284036"/>
    <lineage>
        <taxon>Bacteria</taxon>
        <taxon>Bacillati</taxon>
        <taxon>Actinomycetota</taxon>
        <taxon>Actinomycetes</taxon>
        <taxon>Kitasatosporales</taxon>
        <taxon>Streptomycetaceae</taxon>
        <taxon>Streptomyces</taxon>
    </lineage>
</organism>
<dbReference type="GO" id="GO:0051213">
    <property type="term" value="F:dioxygenase activity"/>
    <property type="evidence" value="ECO:0007669"/>
    <property type="project" value="UniProtKB-KW"/>
</dbReference>
<gene>
    <name evidence="1" type="ORF">ACFPRK_05350</name>
</gene>
<protein>
    <submittedName>
        <fullName evidence="1">2OG-Fe dioxygenase family protein</fullName>
    </submittedName>
</protein>
<evidence type="ECO:0000313" key="1">
    <source>
        <dbReference type="EMBL" id="MFC5170029.1"/>
    </source>
</evidence>
<sequence>MQGHQEPTLAANGFARFSLSREFEPDLIDTWLGELQGEFSDLPPDPYGDPLLHRYRRHSCAVLLPWERKLHWVPKVSDPRLGDVTHYFQGGYNPEHRGMDRFFPAISARAESNPLLERIVLFDFAQTWWSDQERNLPMHVGVHFIKLSVEDGEGTAVSSPNFLHQDGEPFHFAHLIYKRNAIGGTNYVADVACSGSDPGEVSPELLKASFDLEEALESYGIHDERVSHHVNPIRRGDESCPGERAVVLVDITPMVKTV</sequence>
<dbReference type="EMBL" id="JBHSKI010000001">
    <property type="protein sequence ID" value="MFC5170029.1"/>
    <property type="molecule type" value="Genomic_DNA"/>
</dbReference>
<keyword evidence="1" id="KW-0223">Dioxygenase</keyword>
<dbReference type="Pfam" id="PF10014">
    <property type="entry name" value="2OG-Fe_Oxy_2"/>
    <property type="match status" value="1"/>
</dbReference>
<dbReference type="Proteomes" id="UP001596208">
    <property type="component" value="Unassembled WGS sequence"/>
</dbReference>
<reference evidence="2" key="1">
    <citation type="journal article" date="2019" name="Int. J. Syst. Evol. Microbiol.">
        <title>The Global Catalogue of Microorganisms (GCM) 10K type strain sequencing project: providing services to taxonomists for standard genome sequencing and annotation.</title>
        <authorList>
            <consortium name="The Broad Institute Genomics Platform"/>
            <consortium name="The Broad Institute Genome Sequencing Center for Infectious Disease"/>
            <person name="Wu L."/>
            <person name="Ma J."/>
        </authorList>
    </citation>
    <scope>NUCLEOTIDE SEQUENCE [LARGE SCALE GENOMIC DNA]</scope>
    <source>
        <strain evidence="2">CGMCC 4.1721</strain>
    </source>
</reference>
<name>A0ABW0AYM2_9ACTN</name>